<reference evidence="11 12" key="1">
    <citation type="submission" date="2020-08" db="EMBL/GenBank/DDBJ databases">
        <title>Cohnella phylogeny.</title>
        <authorList>
            <person name="Dunlap C."/>
        </authorList>
    </citation>
    <scope>NUCLEOTIDE SEQUENCE [LARGE SCALE GENOMIC DNA]</scope>
    <source>
        <strain evidence="11 12">CBP 2801</strain>
    </source>
</reference>
<dbReference type="PANTHER" id="PTHR42713:SF3">
    <property type="entry name" value="TRANSCRIPTIONAL REGULATORY PROTEIN HPTR"/>
    <property type="match status" value="1"/>
</dbReference>
<feature type="domain" description="Response regulatory" evidence="10">
    <location>
        <begin position="3"/>
        <end position="121"/>
    </location>
</feature>
<evidence type="ECO:0000313" key="12">
    <source>
        <dbReference type="Proteomes" id="UP000564644"/>
    </source>
</evidence>
<evidence type="ECO:0000256" key="5">
    <source>
        <dbReference type="ARBA" id="ARBA00023015"/>
    </source>
</evidence>
<dbReference type="GO" id="GO:0003700">
    <property type="term" value="F:DNA-binding transcription factor activity"/>
    <property type="evidence" value="ECO:0007669"/>
    <property type="project" value="InterPro"/>
</dbReference>
<dbReference type="SUPFAM" id="SSF46689">
    <property type="entry name" value="Homeodomain-like"/>
    <property type="match status" value="2"/>
</dbReference>
<protein>
    <submittedName>
        <fullName evidence="11">Response regulator transcription factor</fullName>
    </submittedName>
</protein>
<evidence type="ECO:0000259" key="10">
    <source>
        <dbReference type="PROSITE" id="PS50110"/>
    </source>
</evidence>
<evidence type="ECO:0000259" key="9">
    <source>
        <dbReference type="PROSITE" id="PS01124"/>
    </source>
</evidence>
<keyword evidence="12" id="KW-1185">Reference proteome</keyword>
<evidence type="ECO:0000256" key="7">
    <source>
        <dbReference type="ARBA" id="ARBA00023163"/>
    </source>
</evidence>
<evidence type="ECO:0000256" key="4">
    <source>
        <dbReference type="ARBA" id="ARBA00023012"/>
    </source>
</evidence>
<feature type="domain" description="HTH araC/xylS-type" evidence="9">
    <location>
        <begin position="425"/>
        <end position="523"/>
    </location>
</feature>
<dbReference type="InterPro" id="IPR018062">
    <property type="entry name" value="HTH_AraC-typ_CS"/>
</dbReference>
<dbReference type="AlphaFoldDB" id="A0A7X0SHD9"/>
<dbReference type="Proteomes" id="UP000564644">
    <property type="component" value="Unassembled WGS sequence"/>
</dbReference>
<dbReference type="GO" id="GO:0005737">
    <property type="term" value="C:cytoplasm"/>
    <property type="evidence" value="ECO:0007669"/>
    <property type="project" value="UniProtKB-SubCell"/>
</dbReference>
<organism evidence="11 12">
    <name type="scientific">Cohnella zeiphila</name>
    <dbReference type="NCBI Taxonomy" id="2761120"/>
    <lineage>
        <taxon>Bacteria</taxon>
        <taxon>Bacillati</taxon>
        <taxon>Bacillota</taxon>
        <taxon>Bacilli</taxon>
        <taxon>Bacillales</taxon>
        <taxon>Paenibacillaceae</taxon>
        <taxon>Cohnella</taxon>
    </lineage>
</organism>
<dbReference type="Pfam" id="PF17853">
    <property type="entry name" value="GGDEF_2"/>
    <property type="match status" value="1"/>
</dbReference>
<dbReference type="InterPro" id="IPR001789">
    <property type="entry name" value="Sig_transdc_resp-reg_receiver"/>
</dbReference>
<dbReference type="Pfam" id="PF12833">
    <property type="entry name" value="HTH_18"/>
    <property type="match status" value="1"/>
</dbReference>
<accession>A0A7X0SHD9</accession>
<dbReference type="GO" id="GO:0043565">
    <property type="term" value="F:sequence-specific DNA binding"/>
    <property type="evidence" value="ECO:0007669"/>
    <property type="project" value="InterPro"/>
</dbReference>
<name>A0A7X0SHD9_9BACL</name>
<keyword evidence="5" id="KW-0805">Transcription regulation</keyword>
<dbReference type="EMBL" id="JACJVO010000004">
    <property type="protein sequence ID" value="MBB6730017.1"/>
    <property type="molecule type" value="Genomic_DNA"/>
</dbReference>
<comment type="subcellular location">
    <subcellularLocation>
        <location evidence="1">Cytoplasm</location>
    </subcellularLocation>
</comment>
<dbReference type="PANTHER" id="PTHR42713">
    <property type="entry name" value="HISTIDINE KINASE-RELATED"/>
    <property type="match status" value="1"/>
</dbReference>
<evidence type="ECO:0000256" key="3">
    <source>
        <dbReference type="ARBA" id="ARBA00022553"/>
    </source>
</evidence>
<dbReference type="InterPro" id="IPR051552">
    <property type="entry name" value="HptR"/>
</dbReference>
<gene>
    <name evidence="11" type="ORF">H7C18_03825</name>
</gene>
<evidence type="ECO:0000256" key="1">
    <source>
        <dbReference type="ARBA" id="ARBA00004496"/>
    </source>
</evidence>
<dbReference type="PROSITE" id="PS50110">
    <property type="entry name" value="RESPONSE_REGULATORY"/>
    <property type="match status" value="1"/>
</dbReference>
<feature type="modified residue" description="4-aspartylphosphate" evidence="8">
    <location>
        <position position="55"/>
    </location>
</feature>
<keyword evidence="3 8" id="KW-0597">Phosphoprotein</keyword>
<dbReference type="PROSITE" id="PS00041">
    <property type="entry name" value="HTH_ARAC_FAMILY_1"/>
    <property type="match status" value="1"/>
</dbReference>
<keyword evidence="6" id="KW-0238">DNA-binding</keyword>
<keyword evidence="2" id="KW-0963">Cytoplasm</keyword>
<dbReference type="Gene3D" id="3.40.50.2300">
    <property type="match status" value="1"/>
</dbReference>
<dbReference type="SMART" id="SM00448">
    <property type="entry name" value="REC"/>
    <property type="match status" value="1"/>
</dbReference>
<proteinExistence type="predicted"/>
<dbReference type="PROSITE" id="PS01124">
    <property type="entry name" value="HTH_ARAC_FAMILY_2"/>
    <property type="match status" value="1"/>
</dbReference>
<dbReference type="CDD" id="cd17536">
    <property type="entry name" value="REC_YesN-like"/>
    <property type="match status" value="1"/>
</dbReference>
<keyword evidence="4" id="KW-0902">Two-component regulatory system</keyword>
<evidence type="ECO:0000256" key="6">
    <source>
        <dbReference type="ARBA" id="ARBA00023125"/>
    </source>
</evidence>
<keyword evidence="7" id="KW-0804">Transcription</keyword>
<evidence type="ECO:0000256" key="8">
    <source>
        <dbReference type="PROSITE-ProRule" id="PRU00169"/>
    </source>
</evidence>
<dbReference type="SMART" id="SM00342">
    <property type="entry name" value="HTH_ARAC"/>
    <property type="match status" value="1"/>
</dbReference>
<comment type="caution">
    <text evidence="11">The sequence shown here is derived from an EMBL/GenBank/DDBJ whole genome shotgun (WGS) entry which is preliminary data.</text>
</comment>
<dbReference type="InterPro" id="IPR041522">
    <property type="entry name" value="CdaR_GGDEF"/>
</dbReference>
<dbReference type="RefSeq" id="WP_185127694.1">
    <property type="nucleotide sequence ID" value="NZ_JACJVO010000004.1"/>
</dbReference>
<evidence type="ECO:0000313" key="11">
    <source>
        <dbReference type="EMBL" id="MBB6730017.1"/>
    </source>
</evidence>
<dbReference type="InterPro" id="IPR018060">
    <property type="entry name" value="HTH_AraC"/>
</dbReference>
<dbReference type="InterPro" id="IPR009057">
    <property type="entry name" value="Homeodomain-like_sf"/>
</dbReference>
<dbReference type="SUPFAM" id="SSF52172">
    <property type="entry name" value="CheY-like"/>
    <property type="match status" value="1"/>
</dbReference>
<dbReference type="Pfam" id="PF00072">
    <property type="entry name" value="Response_reg"/>
    <property type="match status" value="1"/>
</dbReference>
<dbReference type="Gene3D" id="1.10.10.60">
    <property type="entry name" value="Homeodomain-like"/>
    <property type="match status" value="2"/>
</dbReference>
<evidence type="ECO:0000256" key="2">
    <source>
        <dbReference type="ARBA" id="ARBA00022490"/>
    </source>
</evidence>
<dbReference type="GO" id="GO:0000160">
    <property type="term" value="P:phosphorelay signal transduction system"/>
    <property type="evidence" value="ECO:0007669"/>
    <property type="project" value="UniProtKB-KW"/>
</dbReference>
<dbReference type="InterPro" id="IPR011006">
    <property type="entry name" value="CheY-like_superfamily"/>
</dbReference>
<sequence>MNKVVLVEDEIFARQGLRNLIDWESCGFRVCGEADNGEEALSAIAEWEPDLIITDIRMPVLDGLELIRTVRASGNRDVKFIIVSGYGDFKYAQQAIKFGVKDFILKPIDEDELTEALKQLASQIEKDKLLKDASAGYERKALERLLQDQTGEEELAALAELLGLERGGRYGYVIVEANGMTPQAGRTPSDDRPEPRDWRGEIARTAERLETAAHPVHLHEVRPGVWGFPALLGPSDSPDALEEAAERLASRLRRQWDLPVMVYIGEIVSGLGALRDAYLSACETIQYKFAFADRSVLRRDRLPERELRYAEFEPAEYAARLEQLEEGDPDSRSAAVDWIFEQIRTKRYAPEAVQNAIARFVFGVIGAVRSLQGDETELRSLESVLQWREYPVTLSGLKERFRAFVEESAELAARLRKNNAKGEIVKIKQYIENHYREDINLKSIAAKFYMNPVYLGQLFRKTYGVYFNDFLLQLRIQNAKRLLRQTELRVYEIARSVGFDNADYFVCKFEKVEGKTPTAYRNELLAKT</sequence>